<dbReference type="GeneID" id="14013043"/>
<evidence type="ECO:0000313" key="2">
    <source>
        <dbReference type="Proteomes" id="UP000007524"/>
    </source>
</evidence>
<reference evidence="1 2" key="1">
    <citation type="journal article" date="2012" name="J. Virol.">
        <title>Genome of Klebsiella sp.-Infecting Bacteriophage vB_KleM_RaK2.</title>
        <authorList>
            <person name="Simoliunas E."/>
            <person name="Kaliniene L."/>
            <person name="Truncaite L."/>
            <person name="Klausa V."/>
            <person name="Zajanckauskaite A."/>
            <person name="Meskys R."/>
        </authorList>
    </citation>
    <scope>NUCLEOTIDE SEQUENCE [LARGE SCALE GENOMIC DNA]</scope>
</reference>
<dbReference type="KEGG" id="vg:14013043"/>
<name>H6X4R2_9CAUD</name>
<dbReference type="Proteomes" id="UP000007524">
    <property type="component" value="Segment"/>
</dbReference>
<protein>
    <submittedName>
        <fullName evidence="1">Uncharacterized protein</fullName>
    </submittedName>
</protein>
<dbReference type="EMBL" id="JQ513383">
    <property type="protein sequence ID" value="AFA44728.1"/>
    <property type="molecule type" value="Genomic_DNA"/>
</dbReference>
<accession>H6X4R2</accession>
<proteinExistence type="predicted"/>
<organism evidence="1 2">
    <name type="scientific">Klebsiella phage vB_KleM_RaK2</name>
    <dbReference type="NCBI Taxonomy" id="1147094"/>
    <lineage>
        <taxon>Viruses</taxon>
        <taxon>Duplodnaviria</taxon>
        <taxon>Heunggongvirae</taxon>
        <taxon>Uroviricota</taxon>
        <taxon>Caudoviricetes</taxon>
        <taxon>Alcyoneusvirus</taxon>
        <taxon>Alcyoneusvirus RaK2</taxon>
    </lineage>
</organism>
<keyword evidence="2" id="KW-1185">Reference proteome</keyword>
<evidence type="ECO:0000313" key="1">
    <source>
        <dbReference type="EMBL" id="AFA44728.1"/>
    </source>
</evidence>
<dbReference type="RefSeq" id="YP_007007610.1">
    <property type="nucleotide sequence ID" value="NC_019526.1"/>
</dbReference>
<sequence length="89" mass="10848">MIKPHYHCIHYLGTTICNEFTKNKHHQFSTVIRDILLYIEKELTLFYKNTVYTYCNKKYKILNLSFDDRGFLYVMSTEYYTHLVLHTDL</sequence>
<gene>
    <name evidence="1" type="ORF">RaK2_00455</name>
</gene>